<reference evidence="1 2" key="1">
    <citation type="submission" date="2019-06" db="EMBL/GenBank/DDBJ databases">
        <title>WGS assembly of Gossypium darwinii.</title>
        <authorList>
            <person name="Chen Z.J."/>
            <person name="Sreedasyam A."/>
            <person name="Ando A."/>
            <person name="Song Q."/>
            <person name="De L."/>
            <person name="Hulse-Kemp A."/>
            <person name="Ding M."/>
            <person name="Ye W."/>
            <person name="Kirkbride R."/>
            <person name="Jenkins J."/>
            <person name="Plott C."/>
            <person name="Lovell J."/>
            <person name="Lin Y.-M."/>
            <person name="Vaughn R."/>
            <person name="Liu B."/>
            <person name="Li W."/>
            <person name="Simpson S."/>
            <person name="Scheffler B."/>
            <person name="Saski C."/>
            <person name="Grover C."/>
            <person name="Hu G."/>
            <person name="Conover J."/>
            <person name="Carlson J."/>
            <person name="Shu S."/>
            <person name="Boston L."/>
            <person name="Williams M."/>
            <person name="Peterson D."/>
            <person name="Mcgee K."/>
            <person name="Jones D."/>
            <person name="Wendel J."/>
            <person name="Stelly D."/>
            <person name="Grimwood J."/>
            <person name="Schmutz J."/>
        </authorList>
    </citation>
    <scope>NUCLEOTIDE SEQUENCE [LARGE SCALE GENOMIC DNA]</scope>
    <source>
        <strain evidence="1">1808015.09</strain>
    </source>
</reference>
<sequence length="113" mass="13236">MSGTMLQMKTNPLVDNTQKLSYSLALQKENTLIFRPRYFSSIYHQIYLIRAPELFKLPRSSFFFPKICMTSLITYEGESSRTLSLKGQRRKRLKVPGCPKRKTNQLMFLLPLI</sequence>
<dbReference type="EMBL" id="CM017699">
    <property type="protein sequence ID" value="TYG88890.1"/>
    <property type="molecule type" value="Genomic_DNA"/>
</dbReference>
<dbReference type="AlphaFoldDB" id="A0A5D2E6F7"/>
<accession>A0A5D2E6F7</accession>
<evidence type="ECO:0000313" key="2">
    <source>
        <dbReference type="Proteomes" id="UP000323506"/>
    </source>
</evidence>
<proteinExistence type="predicted"/>
<organism evidence="1 2">
    <name type="scientific">Gossypium darwinii</name>
    <name type="common">Darwin's cotton</name>
    <name type="synonym">Gossypium barbadense var. darwinii</name>
    <dbReference type="NCBI Taxonomy" id="34276"/>
    <lineage>
        <taxon>Eukaryota</taxon>
        <taxon>Viridiplantae</taxon>
        <taxon>Streptophyta</taxon>
        <taxon>Embryophyta</taxon>
        <taxon>Tracheophyta</taxon>
        <taxon>Spermatophyta</taxon>
        <taxon>Magnoliopsida</taxon>
        <taxon>eudicotyledons</taxon>
        <taxon>Gunneridae</taxon>
        <taxon>Pentapetalae</taxon>
        <taxon>rosids</taxon>
        <taxon>malvids</taxon>
        <taxon>Malvales</taxon>
        <taxon>Malvaceae</taxon>
        <taxon>Malvoideae</taxon>
        <taxon>Gossypium</taxon>
    </lineage>
</organism>
<evidence type="ECO:0000313" key="1">
    <source>
        <dbReference type="EMBL" id="TYG88890.1"/>
    </source>
</evidence>
<gene>
    <name evidence="1" type="ORF">ES288_A12G056900v1</name>
</gene>
<keyword evidence="2" id="KW-1185">Reference proteome</keyword>
<dbReference type="Proteomes" id="UP000323506">
    <property type="component" value="Chromosome A12"/>
</dbReference>
<name>A0A5D2E6F7_GOSDA</name>
<protein>
    <submittedName>
        <fullName evidence="1">Uncharacterized protein</fullName>
    </submittedName>
</protein>